<name>A0AA38RQV8_9PEZI</name>
<organism evidence="2 3">
    <name type="scientific">Coniochaeta hoffmannii</name>
    <dbReference type="NCBI Taxonomy" id="91930"/>
    <lineage>
        <taxon>Eukaryota</taxon>
        <taxon>Fungi</taxon>
        <taxon>Dikarya</taxon>
        <taxon>Ascomycota</taxon>
        <taxon>Pezizomycotina</taxon>
        <taxon>Sordariomycetes</taxon>
        <taxon>Sordariomycetidae</taxon>
        <taxon>Coniochaetales</taxon>
        <taxon>Coniochaetaceae</taxon>
        <taxon>Coniochaeta</taxon>
    </lineage>
</organism>
<proteinExistence type="predicted"/>
<feature type="compositionally biased region" description="Basic residues" evidence="1">
    <location>
        <begin position="120"/>
        <end position="130"/>
    </location>
</feature>
<feature type="compositionally biased region" description="Basic and acidic residues" evidence="1">
    <location>
        <begin position="52"/>
        <end position="61"/>
    </location>
</feature>
<gene>
    <name evidence="2" type="ORF">NKR19_g5913</name>
</gene>
<accession>A0AA38RQV8</accession>
<comment type="caution">
    <text evidence="2">The sequence shown here is derived from an EMBL/GenBank/DDBJ whole genome shotgun (WGS) entry which is preliminary data.</text>
</comment>
<feature type="compositionally biased region" description="Low complexity" evidence="1">
    <location>
        <begin position="110"/>
        <end position="119"/>
    </location>
</feature>
<dbReference type="AlphaFoldDB" id="A0AA38RQV8"/>
<sequence>MPTSDRRRRDTYRDRYEPESRGYDPEYSDYDSYAEDDYPREDRRPRPRRKSTARDFIDRVSRSIGRLGVNRSPSRTRRDTREEDHSPSPSPPPDSSRRRPAPYTRHRSADSYYPPSSSSARRRPRHHRHGSSYSASPPRTRDRDRDRGSTSSRSRRRDRSPSSVMENGRFKHAAQSALDAAVVEVMRVRKEPGSWTGGKGARVATAALGAAAVDAFVGRGNPQKHGTRKTVESTIGGLLLNRMVNGGRKELRR</sequence>
<dbReference type="EMBL" id="JANBVN010000085">
    <property type="protein sequence ID" value="KAJ9148785.1"/>
    <property type="molecule type" value="Genomic_DNA"/>
</dbReference>
<keyword evidence="3" id="KW-1185">Reference proteome</keyword>
<protein>
    <submittedName>
        <fullName evidence="2">Uncharacterized protein</fullName>
    </submittedName>
</protein>
<evidence type="ECO:0000313" key="3">
    <source>
        <dbReference type="Proteomes" id="UP001174691"/>
    </source>
</evidence>
<feature type="compositionally biased region" description="Acidic residues" evidence="1">
    <location>
        <begin position="26"/>
        <end position="39"/>
    </location>
</feature>
<dbReference type="Proteomes" id="UP001174691">
    <property type="component" value="Unassembled WGS sequence"/>
</dbReference>
<evidence type="ECO:0000256" key="1">
    <source>
        <dbReference type="SAM" id="MobiDB-lite"/>
    </source>
</evidence>
<evidence type="ECO:0000313" key="2">
    <source>
        <dbReference type="EMBL" id="KAJ9148785.1"/>
    </source>
</evidence>
<feature type="compositionally biased region" description="Basic and acidic residues" evidence="1">
    <location>
        <begin position="76"/>
        <end position="86"/>
    </location>
</feature>
<feature type="compositionally biased region" description="Basic and acidic residues" evidence="1">
    <location>
        <begin position="139"/>
        <end position="148"/>
    </location>
</feature>
<feature type="compositionally biased region" description="Basic and acidic residues" evidence="1">
    <location>
        <begin position="1"/>
        <end position="24"/>
    </location>
</feature>
<feature type="region of interest" description="Disordered" evidence="1">
    <location>
        <begin position="1"/>
        <end position="175"/>
    </location>
</feature>
<reference evidence="2" key="1">
    <citation type="submission" date="2022-07" db="EMBL/GenBank/DDBJ databases">
        <title>Fungi with potential for degradation of polypropylene.</title>
        <authorList>
            <person name="Gostincar C."/>
        </authorList>
    </citation>
    <scope>NUCLEOTIDE SEQUENCE</scope>
    <source>
        <strain evidence="2">EXF-13287</strain>
    </source>
</reference>